<evidence type="ECO:0000313" key="7">
    <source>
        <dbReference type="Proteomes" id="UP001257060"/>
    </source>
</evidence>
<evidence type="ECO:0000259" key="5">
    <source>
        <dbReference type="PROSITE" id="PS51078"/>
    </source>
</evidence>
<dbReference type="InterPro" id="IPR050707">
    <property type="entry name" value="HTH_MetabolicPath_Reg"/>
</dbReference>
<dbReference type="InterPro" id="IPR036388">
    <property type="entry name" value="WH-like_DNA-bd_sf"/>
</dbReference>
<dbReference type="RefSeq" id="WP_310925794.1">
    <property type="nucleotide sequence ID" value="NZ_JAMQOP010000004.1"/>
</dbReference>
<keyword evidence="2" id="KW-0238">DNA-binding</keyword>
<dbReference type="SMART" id="SM00346">
    <property type="entry name" value="HTH_ICLR"/>
    <property type="match status" value="1"/>
</dbReference>
<keyword evidence="3" id="KW-0804">Transcription</keyword>
<evidence type="ECO:0000256" key="3">
    <source>
        <dbReference type="ARBA" id="ARBA00023163"/>
    </source>
</evidence>
<dbReference type="PANTHER" id="PTHR30136:SF35">
    <property type="entry name" value="HTH-TYPE TRANSCRIPTIONAL REGULATOR RV1719"/>
    <property type="match status" value="1"/>
</dbReference>
<comment type="caution">
    <text evidence="6">The sequence shown here is derived from an EMBL/GenBank/DDBJ whole genome shotgun (WGS) entry which is preliminary data.</text>
</comment>
<organism evidence="6 7">
    <name type="scientific">Halogeometricum salsisoli</name>
    <dbReference type="NCBI Taxonomy" id="2950536"/>
    <lineage>
        <taxon>Archaea</taxon>
        <taxon>Methanobacteriati</taxon>
        <taxon>Methanobacteriota</taxon>
        <taxon>Stenosarchaea group</taxon>
        <taxon>Halobacteria</taxon>
        <taxon>Halobacteriales</taxon>
        <taxon>Haloferacaceae</taxon>
        <taxon>Halogeometricum</taxon>
    </lineage>
</organism>
<dbReference type="Pfam" id="PF09339">
    <property type="entry name" value="HTH_IclR"/>
    <property type="match status" value="1"/>
</dbReference>
<dbReference type="InterPro" id="IPR036390">
    <property type="entry name" value="WH_DNA-bd_sf"/>
</dbReference>
<gene>
    <name evidence="6" type="ORF">NDI76_19190</name>
</gene>
<evidence type="ECO:0000313" key="6">
    <source>
        <dbReference type="EMBL" id="MDS0300879.1"/>
    </source>
</evidence>
<keyword evidence="7" id="KW-1185">Reference proteome</keyword>
<dbReference type="InterPro" id="IPR005471">
    <property type="entry name" value="Tscrpt_reg_IclR_N"/>
</dbReference>
<accession>A0ABU2GL05</accession>
<proteinExistence type="predicted"/>
<dbReference type="SUPFAM" id="SSF46785">
    <property type="entry name" value="Winged helix' DNA-binding domain"/>
    <property type="match status" value="1"/>
</dbReference>
<dbReference type="Gene3D" id="1.10.10.10">
    <property type="entry name" value="Winged helix-like DNA-binding domain superfamily/Winged helix DNA-binding domain"/>
    <property type="match status" value="1"/>
</dbReference>
<dbReference type="PANTHER" id="PTHR30136">
    <property type="entry name" value="HELIX-TURN-HELIX TRANSCRIPTIONAL REGULATOR, ICLR FAMILY"/>
    <property type="match status" value="1"/>
</dbReference>
<dbReference type="EMBL" id="JAMQOP010000004">
    <property type="protein sequence ID" value="MDS0300879.1"/>
    <property type="molecule type" value="Genomic_DNA"/>
</dbReference>
<sequence length="235" mass="25957">MDGDSANVPIRSVETTLRLLELLRERDVAGVSELAAELDVAKSTVHNHLQTLAMHDYVVPEEEGFSLGFRFLDFGGHVRARVGELRQVEPKVREIADETGEICQFFVRDSDVAVVVFMEEGMRAVNTEMRIGARVSLDSLTAGRLLRLFDESADGDAADAETLNADGYLAGDEEYIQGLHSIAVPVTKTNDELVGVLSVAGPSRRLRDEEYARDVADLLLNVSNELELNVSYTRY</sequence>
<evidence type="ECO:0000256" key="2">
    <source>
        <dbReference type="ARBA" id="ARBA00023125"/>
    </source>
</evidence>
<dbReference type="InterPro" id="IPR011991">
    <property type="entry name" value="ArsR-like_HTH"/>
</dbReference>
<dbReference type="Proteomes" id="UP001257060">
    <property type="component" value="Unassembled WGS sequence"/>
</dbReference>
<dbReference type="PROSITE" id="PS51078">
    <property type="entry name" value="ICLR_ED"/>
    <property type="match status" value="1"/>
</dbReference>
<dbReference type="Gene3D" id="3.30.450.40">
    <property type="match status" value="2"/>
</dbReference>
<name>A0ABU2GL05_9EURY</name>
<evidence type="ECO:0000259" key="4">
    <source>
        <dbReference type="PROSITE" id="PS51077"/>
    </source>
</evidence>
<reference evidence="6 7" key="1">
    <citation type="submission" date="2022-06" db="EMBL/GenBank/DDBJ databases">
        <title>Halogeometricum sp. a new haloarchaeum isolate from saline soil.</title>
        <authorList>
            <person name="Strakova D."/>
            <person name="Galisteo C."/>
            <person name="Sanchez-Porro C."/>
            <person name="Ventosa A."/>
        </authorList>
    </citation>
    <scope>NUCLEOTIDE SEQUENCE [LARGE SCALE GENOMIC DNA]</scope>
    <source>
        <strain evidence="6 7">S1BR25-6</strain>
    </source>
</reference>
<dbReference type="PROSITE" id="PS51077">
    <property type="entry name" value="HTH_ICLR"/>
    <property type="match status" value="1"/>
</dbReference>
<dbReference type="InterPro" id="IPR029016">
    <property type="entry name" value="GAF-like_dom_sf"/>
</dbReference>
<protein>
    <submittedName>
        <fullName evidence="6">Helix-turn-helix domain-containing protein</fullName>
    </submittedName>
</protein>
<dbReference type="SUPFAM" id="SSF55781">
    <property type="entry name" value="GAF domain-like"/>
    <property type="match status" value="1"/>
</dbReference>
<keyword evidence="1" id="KW-0805">Transcription regulation</keyword>
<dbReference type="Pfam" id="PF01614">
    <property type="entry name" value="IclR_C"/>
    <property type="match status" value="2"/>
</dbReference>
<dbReference type="CDD" id="cd00090">
    <property type="entry name" value="HTH_ARSR"/>
    <property type="match status" value="1"/>
</dbReference>
<feature type="domain" description="HTH iclR-type" evidence="4">
    <location>
        <begin position="10"/>
        <end position="69"/>
    </location>
</feature>
<evidence type="ECO:0000256" key="1">
    <source>
        <dbReference type="ARBA" id="ARBA00023015"/>
    </source>
</evidence>
<dbReference type="InterPro" id="IPR014757">
    <property type="entry name" value="Tscrpt_reg_IclR_C"/>
</dbReference>
<feature type="domain" description="IclR-ED" evidence="5">
    <location>
        <begin position="70"/>
        <end position="232"/>
    </location>
</feature>